<proteinExistence type="predicted"/>
<gene>
    <name evidence="1" type="ORF">BN201_0049</name>
</gene>
<keyword evidence="2" id="KW-1185">Reference proteome</keyword>
<reference evidence="1 2" key="1">
    <citation type="submission" date="2012-08" db="EMBL/GenBank/DDBJ databases">
        <title>Selection and characterization of a candidate therapeutic bacteriophage that lyses the German Escherichia coli O104:H4 outbreak strain.</title>
        <authorList>
            <person name="Merabishvilli M."/>
            <person name="De Vos D."/>
            <person name="Verbeken G."/>
            <person name="Kropinski A."/>
            <person name="Vandenheuvel D."/>
            <person name="Lavigne R."/>
            <person name="Wattiau P."/>
            <person name="Mast J."/>
            <person name="Ragimbeau C."/>
            <person name="Mossong J."/>
            <person name="Scheres J."/>
            <person name="Chanishvili N."/>
            <person name="Vaneechoutte M."/>
            <person name="Pirnay J.P."/>
        </authorList>
    </citation>
    <scope>NUCLEOTIDE SEQUENCE [LARGE SCALE GENOMIC DNA]</scope>
</reference>
<accession>A0A0B7MSK2</accession>
<evidence type="ECO:0000313" key="1">
    <source>
        <dbReference type="EMBL" id="CEO90652.1"/>
    </source>
</evidence>
<dbReference type="GeneID" id="23301096"/>
<dbReference type="RefSeq" id="YP_009118732.1">
    <property type="nucleotide sequence ID" value="NC_025425.1"/>
</dbReference>
<dbReference type="KEGG" id="vg:23301096"/>
<evidence type="ECO:0000313" key="2">
    <source>
        <dbReference type="Proteomes" id="UP000203896"/>
    </source>
</evidence>
<sequence>MKWEIGKTYTWKDVNAKTEFITNGEGVLSPLNSDISAAIGDKPFTIIEIEGNGWIDAIELDGVYHTAKTATGKDIWTATYFFSPFDRKFFREVEEVPQKWEVGKTYTWKDDKAMTDFCHYAENVSNLNYVIARAINYRPFTVKNVRPCGQIDVIEIDGKDHTLMSATEDSNHKGTSWFIDSDRKFFREVEELEVITTDSKIVGQLKRLFSSRYGLTMVKFGEANEGKTFERFDDFIAALDKMDEIMQDRQKIKDLQEDIKRREVEFLIGKERGW</sequence>
<name>A0A0B7MSK2_9CAUD</name>
<dbReference type="Proteomes" id="UP000203896">
    <property type="component" value="Segment"/>
</dbReference>
<protein>
    <submittedName>
        <fullName evidence="1">Uncharacterized protein</fullName>
    </submittedName>
</protein>
<organism evidence="1 2">
    <name type="scientific">Enterobacteria phage GEC-3S</name>
    <dbReference type="NCBI Taxonomy" id="1222338"/>
    <lineage>
        <taxon>Viruses</taxon>
        <taxon>Duplodnaviria</taxon>
        <taxon>Heunggongvirae</taxon>
        <taxon>Uroviricota</taxon>
        <taxon>Caudoviricetes</taxon>
        <taxon>Pantevenvirales</taxon>
        <taxon>Straboviridae</taxon>
        <taxon>Krischvirus</taxon>
        <taxon>Krischvirus gec3s</taxon>
    </lineage>
</organism>
<dbReference type="EMBL" id="HE978309">
    <property type="protein sequence ID" value="CEO90652.1"/>
    <property type="molecule type" value="Genomic_DNA"/>
</dbReference>